<dbReference type="InterPro" id="IPR036388">
    <property type="entry name" value="WH-like_DNA-bd_sf"/>
</dbReference>
<dbReference type="PROSITE" id="PS50987">
    <property type="entry name" value="HTH_ARSR_2"/>
    <property type="match status" value="1"/>
</dbReference>
<dbReference type="NCBIfam" id="NF033788">
    <property type="entry name" value="HTH_metalloreg"/>
    <property type="match status" value="1"/>
</dbReference>
<dbReference type="Proteomes" id="UP001071230">
    <property type="component" value="Unassembled WGS sequence"/>
</dbReference>
<keyword evidence="2 5" id="KW-0238">DNA-binding</keyword>
<dbReference type="SMART" id="SM00418">
    <property type="entry name" value="HTH_ARSR"/>
    <property type="match status" value="1"/>
</dbReference>
<reference evidence="6" key="1">
    <citation type="submission" date="2014-11" db="EMBL/GenBank/DDBJ databases">
        <authorList>
            <person name="Hornung B.V."/>
        </authorList>
    </citation>
    <scope>NUCLEOTIDE SEQUENCE</scope>
    <source>
        <strain evidence="6">INE</strain>
    </source>
</reference>
<dbReference type="GO" id="GO:0003677">
    <property type="term" value="F:DNA binding"/>
    <property type="evidence" value="ECO:0007669"/>
    <property type="project" value="UniProtKB-KW"/>
</dbReference>
<dbReference type="KEGG" id="aacx:DEACI_2871"/>
<evidence type="ECO:0000256" key="1">
    <source>
        <dbReference type="ARBA" id="ARBA00023015"/>
    </source>
</evidence>
<keyword evidence="1" id="KW-0805">Transcription regulation</keyword>
<dbReference type="PANTHER" id="PTHR43132">
    <property type="entry name" value="ARSENICAL RESISTANCE OPERON REPRESSOR ARSR-RELATED"/>
    <property type="match status" value="1"/>
</dbReference>
<dbReference type="InterPro" id="IPR001845">
    <property type="entry name" value="HTH_ArsR_DNA-bd_dom"/>
</dbReference>
<protein>
    <submittedName>
        <fullName evidence="5">HTH ArsR-type DNA-binding domain protein</fullName>
    </submittedName>
    <submittedName>
        <fullName evidence="6">Helix_turn_helix, Arsenical Resistance Operon Repressor</fullName>
    </submittedName>
</protein>
<evidence type="ECO:0000313" key="5">
    <source>
        <dbReference type="EMBL" id="CAA7602198.1"/>
    </source>
</evidence>
<evidence type="ECO:0000313" key="7">
    <source>
        <dbReference type="Proteomes" id="UP001071230"/>
    </source>
</evidence>
<keyword evidence="3" id="KW-0804">Transcription</keyword>
<dbReference type="Proteomes" id="UP000836597">
    <property type="component" value="Chromosome"/>
</dbReference>
<dbReference type="Pfam" id="PF01022">
    <property type="entry name" value="HTH_5"/>
    <property type="match status" value="1"/>
</dbReference>
<dbReference type="Gene3D" id="1.10.10.10">
    <property type="entry name" value="Winged helix-like DNA-binding domain superfamily/Winged helix DNA-binding domain"/>
    <property type="match status" value="1"/>
</dbReference>
<dbReference type="InterPro" id="IPR051011">
    <property type="entry name" value="Metal_resp_trans_reg"/>
</dbReference>
<dbReference type="CDD" id="cd00090">
    <property type="entry name" value="HTH_ARSR"/>
    <property type="match status" value="1"/>
</dbReference>
<dbReference type="EMBL" id="LR746496">
    <property type="protein sequence ID" value="CAA7602198.1"/>
    <property type="molecule type" value="Genomic_DNA"/>
</dbReference>
<dbReference type="PRINTS" id="PR00778">
    <property type="entry name" value="HTHARSR"/>
</dbReference>
<proteinExistence type="predicted"/>
<dbReference type="GO" id="GO:0003700">
    <property type="term" value="F:DNA-binding transcription factor activity"/>
    <property type="evidence" value="ECO:0007669"/>
    <property type="project" value="InterPro"/>
</dbReference>
<sequence>MAMKTMIWTKQSDLFKALGHPSRVRILEFLGSGERCVCEIIDELGLEQSNVSQHLAVLRRENVIAAEKRGLKVMYRIKHPEVLEILERGQKVIRDELEDSYRLMKQLK</sequence>
<organism evidence="5">
    <name type="scientific">Acididesulfobacillus acetoxydans</name>
    <dbReference type="NCBI Taxonomy" id="1561005"/>
    <lineage>
        <taxon>Bacteria</taxon>
        <taxon>Bacillati</taxon>
        <taxon>Bacillota</taxon>
        <taxon>Clostridia</taxon>
        <taxon>Eubacteriales</taxon>
        <taxon>Peptococcaceae</taxon>
        <taxon>Acididesulfobacillus</taxon>
    </lineage>
</organism>
<reference evidence="5" key="2">
    <citation type="submission" date="2020-01" db="EMBL/GenBank/DDBJ databases">
        <authorList>
            <person name="Hornung B."/>
        </authorList>
    </citation>
    <scope>NUCLEOTIDE SEQUENCE</scope>
    <source>
        <strain evidence="5">PacBioINE</strain>
    </source>
</reference>
<gene>
    <name evidence="5" type="ORF">DEACI_2871</name>
    <name evidence="6" type="ORF">DEACI_3234</name>
</gene>
<evidence type="ECO:0000313" key="6">
    <source>
        <dbReference type="EMBL" id="CEJ08754.1"/>
    </source>
</evidence>
<dbReference type="EMBL" id="CDGJ01000092">
    <property type="protein sequence ID" value="CEJ08754.1"/>
    <property type="molecule type" value="Genomic_DNA"/>
</dbReference>
<dbReference type="InterPro" id="IPR011991">
    <property type="entry name" value="ArsR-like_HTH"/>
</dbReference>
<evidence type="ECO:0000256" key="2">
    <source>
        <dbReference type="ARBA" id="ARBA00023125"/>
    </source>
</evidence>
<dbReference type="AlphaFoldDB" id="A0A8S0W425"/>
<feature type="domain" description="HTH arsR-type" evidence="4">
    <location>
        <begin position="3"/>
        <end position="97"/>
    </location>
</feature>
<accession>A0A8S0W425</accession>
<dbReference type="SUPFAM" id="SSF46785">
    <property type="entry name" value="Winged helix' DNA-binding domain"/>
    <property type="match status" value="1"/>
</dbReference>
<name>A0A8S0W425_9FIRM</name>
<dbReference type="InterPro" id="IPR036390">
    <property type="entry name" value="WH_DNA-bd_sf"/>
</dbReference>
<keyword evidence="7" id="KW-1185">Reference proteome</keyword>
<evidence type="ECO:0000256" key="3">
    <source>
        <dbReference type="ARBA" id="ARBA00023163"/>
    </source>
</evidence>
<dbReference type="PANTHER" id="PTHR43132:SF2">
    <property type="entry name" value="ARSENICAL RESISTANCE OPERON REPRESSOR ARSR-RELATED"/>
    <property type="match status" value="1"/>
</dbReference>
<evidence type="ECO:0000259" key="4">
    <source>
        <dbReference type="PROSITE" id="PS50987"/>
    </source>
</evidence>